<dbReference type="SUPFAM" id="SSF52518">
    <property type="entry name" value="Thiamin diphosphate-binding fold (THDP-binding)"/>
    <property type="match status" value="1"/>
</dbReference>
<dbReference type="InterPro" id="IPR029061">
    <property type="entry name" value="THDP-binding"/>
</dbReference>
<reference evidence="1" key="1">
    <citation type="journal article" date="2014" name="Front. Microbiol.">
        <title>High frequency of phylogenetically diverse reductive dehalogenase-homologous genes in deep subseafloor sedimentary metagenomes.</title>
        <authorList>
            <person name="Kawai M."/>
            <person name="Futagami T."/>
            <person name="Toyoda A."/>
            <person name="Takaki Y."/>
            <person name="Nishi S."/>
            <person name="Hori S."/>
            <person name="Arai W."/>
            <person name="Tsubouchi T."/>
            <person name="Morono Y."/>
            <person name="Uchiyama I."/>
            <person name="Ito T."/>
            <person name="Fujiyama A."/>
            <person name="Inagaki F."/>
            <person name="Takami H."/>
        </authorList>
    </citation>
    <scope>NUCLEOTIDE SEQUENCE</scope>
    <source>
        <strain evidence="1">Expedition CK06-06</strain>
    </source>
</reference>
<name>X1KVE6_9ZZZZ</name>
<proteinExistence type="predicted"/>
<comment type="caution">
    <text evidence="1">The sequence shown here is derived from an EMBL/GenBank/DDBJ whole genome shotgun (WGS) entry which is preliminary data.</text>
</comment>
<sequence>FIEHRSLSKTPFVGNRIDNNTGSPLNIPHLAKLCGARYVARWTPLHARRLMYSITDALQKPGFSVIEVIAPCLMYYASNGRIGETLDRMRFFYENSVIKHGEPTDNLNINHSNKIVVGKFVDRVIDGG</sequence>
<gene>
    <name evidence="1" type="ORF">S06H3_07256</name>
</gene>
<evidence type="ECO:0000313" key="1">
    <source>
        <dbReference type="EMBL" id="GAH97600.1"/>
    </source>
</evidence>
<evidence type="ECO:0008006" key="2">
    <source>
        <dbReference type="Google" id="ProtNLM"/>
    </source>
</evidence>
<feature type="non-terminal residue" evidence="1">
    <location>
        <position position="1"/>
    </location>
</feature>
<dbReference type="AlphaFoldDB" id="X1KVE6"/>
<dbReference type="Gene3D" id="3.40.50.970">
    <property type="match status" value="1"/>
</dbReference>
<organism evidence="1">
    <name type="scientific">marine sediment metagenome</name>
    <dbReference type="NCBI Taxonomy" id="412755"/>
    <lineage>
        <taxon>unclassified sequences</taxon>
        <taxon>metagenomes</taxon>
        <taxon>ecological metagenomes</taxon>
    </lineage>
</organism>
<accession>X1KVE6</accession>
<dbReference type="EMBL" id="BARV01002921">
    <property type="protein sequence ID" value="GAH97600.1"/>
    <property type="molecule type" value="Genomic_DNA"/>
</dbReference>
<protein>
    <recommendedName>
        <fullName evidence="2">Thiamine pyrophosphate enzyme TPP-binding domain-containing protein</fullName>
    </recommendedName>
</protein>